<comment type="similarity">
    <text evidence="2">Belongs to the ABC-4 integral membrane protein family. LolC/E subfamily.</text>
</comment>
<dbReference type="GO" id="GO:0098797">
    <property type="term" value="C:plasma membrane protein complex"/>
    <property type="evidence" value="ECO:0007669"/>
    <property type="project" value="TreeGrafter"/>
</dbReference>
<gene>
    <name evidence="10" type="ORF">ALGA_1362</name>
</gene>
<reference evidence="10 11" key="1">
    <citation type="journal article" date="2018" name="Mar. Genomics">
        <title>Complete genome sequence of Marinifilaceae bacterium strain SPP2, isolated from the Antarctic marine sediment.</title>
        <authorList>
            <person name="Watanabe M."/>
            <person name="Kojima H."/>
            <person name="Fukui M."/>
        </authorList>
    </citation>
    <scope>NUCLEOTIDE SEQUENCE [LARGE SCALE GENOMIC DNA]</scope>
    <source>
        <strain evidence="10 11">SPP2</strain>
    </source>
</reference>
<evidence type="ECO:0000256" key="7">
    <source>
        <dbReference type="SAM" id="Phobius"/>
    </source>
</evidence>
<keyword evidence="6 7" id="KW-0472">Membrane</keyword>
<evidence type="ECO:0000256" key="1">
    <source>
        <dbReference type="ARBA" id="ARBA00004651"/>
    </source>
</evidence>
<evidence type="ECO:0000256" key="5">
    <source>
        <dbReference type="ARBA" id="ARBA00022989"/>
    </source>
</evidence>
<keyword evidence="3" id="KW-1003">Cell membrane</keyword>
<sequence>MIRSVAWRNIWRSPLRSGIIIAAISVGMSAGVFTTAFTKGWMNQRLEAGVETEASHIRIQQPKFGENYDLKESIPNSELVVNEISKLDHVNGISPRIVIQSMVASAETGTGVKIIGIDPEKEKTVTNLHSKLSEGKYFEGVKRNPILIGAKLAKKLKVKMRSKVVITVQDASGNITGGAFRVCGIFDITSGMFEETNVFVRKTDLARLLDLESSVSHEILVHLDDTELIDQQSLLLKNKHKNLLVQTWKESMPELGYINEIGNLYIYIFVIIILLALGFGIVNTMLMVILERIKELGMLMAIGMSKARIFGMLMLETVLLTFTGGFTGILIGLAASYATMEKGIDLSSYAAGLEDMGYSSHIYPVIELETLVTIAILVLITGIVASIYPARKALKYNPAEAIRTE</sequence>
<dbReference type="RefSeq" id="WP_096428633.1">
    <property type="nucleotide sequence ID" value="NZ_AP018042.1"/>
</dbReference>
<accession>A0A1Y1CH98</accession>
<evidence type="ECO:0000256" key="2">
    <source>
        <dbReference type="ARBA" id="ARBA00005236"/>
    </source>
</evidence>
<evidence type="ECO:0000256" key="6">
    <source>
        <dbReference type="ARBA" id="ARBA00023136"/>
    </source>
</evidence>
<keyword evidence="5 7" id="KW-1133">Transmembrane helix</keyword>
<proteinExistence type="inferred from homology"/>
<dbReference type="Proteomes" id="UP000218267">
    <property type="component" value="Chromosome"/>
</dbReference>
<comment type="subcellular location">
    <subcellularLocation>
        <location evidence="1">Cell membrane</location>
        <topology evidence="1">Multi-pass membrane protein</topology>
    </subcellularLocation>
</comment>
<evidence type="ECO:0000256" key="3">
    <source>
        <dbReference type="ARBA" id="ARBA00022475"/>
    </source>
</evidence>
<evidence type="ECO:0000256" key="4">
    <source>
        <dbReference type="ARBA" id="ARBA00022692"/>
    </source>
</evidence>
<feature type="domain" description="ABC3 transporter permease C-terminal" evidence="8">
    <location>
        <begin position="268"/>
        <end position="398"/>
    </location>
</feature>
<dbReference type="Pfam" id="PF12704">
    <property type="entry name" value="MacB_PCD"/>
    <property type="match status" value="1"/>
</dbReference>
<feature type="transmembrane region" description="Helical" evidence="7">
    <location>
        <begin position="264"/>
        <end position="290"/>
    </location>
</feature>
<dbReference type="InterPro" id="IPR003838">
    <property type="entry name" value="ABC3_permease_C"/>
</dbReference>
<dbReference type="InterPro" id="IPR025857">
    <property type="entry name" value="MacB_PCD"/>
</dbReference>
<evidence type="ECO:0000313" key="10">
    <source>
        <dbReference type="EMBL" id="BAX79746.1"/>
    </source>
</evidence>
<name>A0A1Y1CH98_9BACT</name>
<dbReference type="AlphaFoldDB" id="A0A1Y1CH98"/>
<dbReference type="OrthoDB" id="9784014at2"/>
<keyword evidence="11" id="KW-1185">Reference proteome</keyword>
<reference evidence="11" key="2">
    <citation type="journal article" date="2020" name="Antonie Van Leeuwenhoek">
        <title>Labilibaculum antarcticum sp. nov., a novel facultative anaerobic, psychrotorelant bacterium isolated from marine sediment of Antarctica.</title>
        <authorList>
            <person name="Watanabe M."/>
            <person name="Kojima H."/>
            <person name="Fukui M."/>
        </authorList>
    </citation>
    <scope>NUCLEOTIDE SEQUENCE [LARGE SCALE GENOMIC DNA]</scope>
    <source>
        <strain evidence="11">SPP2</strain>
    </source>
</reference>
<dbReference type="Pfam" id="PF02687">
    <property type="entry name" value="FtsX"/>
    <property type="match status" value="1"/>
</dbReference>
<dbReference type="PANTHER" id="PTHR30489">
    <property type="entry name" value="LIPOPROTEIN-RELEASING SYSTEM TRANSMEMBRANE PROTEIN LOLE"/>
    <property type="match status" value="1"/>
</dbReference>
<feature type="domain" description="MacB-like periplasmic core" evidence="9">
    <location>
        <begin position="17"/>
        <end position="231"/>
    </location>
</feature>
<dbReference type="GO" id="GO:0044874">
    <property type="term" value="P:lipoprotein localization to outer membrane"/>
    <property type="evidence" value="ECO:0007669"/>
    <property type="project" value="TreeGrafter"/>
</dbReference>
<dbReference type="EMBL" id="AP018042">
    <property type="protein sequence ID" value="BAX79746.1"/>
    <property type="molecule type" value="Genomic_DNA"/>
</dbReference>
<feature type="transmembrane region" description="Helical" evidence="7">
    <location>
        <begin position="310"/>
        <end position="338"/>
    </location>
</feature>
<dbReference type="PANTHER" id="PTHR30489:SF0">
    <property type="entry name" value="LIPOPROTEIN-RELEASING SYSTEM TRANSMEMBRANE PROTEIN LOLE"/>
    <property type="match status" value="1"/>
</dbReference>
<organism evidence="10 11">
    <name type="scientific">Labilibaculum antarcticum</name>
    <dbReference type="NCBI Taxonomy" id="1717717"/>
    <lineage>
        <taxon>Bacteria</taxon>
        <taxon>Pseudomonadati</taxon>
        <taxon>Bacteroidota</taxon>
        <taxon>Bacteroidia</taxon>
        <taxon>Marinilabiliales</taxon>
        <taxon>Marinifilaceae</taxon>
        <taxon>Labilibaculum</taxon>
    </lineage>
</organism>
<evidence type="ECO:0000259" key="8">
    <source>
        <dbReference type="Pfam" id="PF02687"/>
    </source>
</evidence>
<evidence type="ECO:0000259" key="9">
    <source>
        <dbReference type="Pfam" id="PF12704"/>
    </source>
</evidence>
<keyword evidence="4 7" id="KW-0812">Transmembrane</keyword>
<feature type="transmembrane region" description="Helical" evidence="7">
    <location>
        <begin position="370"/>
        <end position="388"/>
    </location>
</feature>
<dbReference type="KEGG" id="mbas:ALGA_1362"/>
<dbReference type="InterPro" id="IPR051447">
    <property type="entry name" value="Lipoprotein-release_system"/>
</dbReference>
<evidence type="ECO:0000313" key="11">
    <source>
        <dbReference type="Proteomes" id="UP000218267"/>
    </source>
</evidence>
<feature type="transmembrane region" description="Helical" evidence="7">
    <location>
        <begin position="20"/>
        <end position="42"/>
    </location>
</feature>
<protein>
    <submittedName>
        <fullName evidence="10">ABC transporter permease</fullName>
    </submittedName>
</protein>